<proteinExistence type="predicted"/>
<dbReference type="SMART" id="SM00849">
    <property type="entry name" value="Lactamase_B"/>
    <property type="match status" value="1"/>
</dbReference>
<dbReference type="Pfam" id="PF00753">
    <property type="entry name" value="Lactamase_B"/>
    <property type="match status" value="1"/>
</dbReference>
<evidence type="ECO:0000259" key="1">
    <source>
        <dbReference type="SMART" id="SM00849"/>
    </source>
</evidence>
<dbReference type="Proteomes" id="UP000461585">
    <property type="component" value="Unassembled WGS sequence"/>
</dbReference>
<keyword evidence="2" id="KW-0378">Hydrolase</keyword>
<dbReference type="InterPro" id="IPR036866">
    <property type="entry name" value="RibonucZ/Hydroxyglut_hydro"/>
</dbReference>
<dbReference type="GO" id="GO:0016787">
    <property type="term" value="F:hydrolase activity"/>
    <property type="evidence" value="ECO:0007669"/>
    <property type="project" value="UniProtKB-KW"/>
</dbReference>
<feature type="domain" description="Metallo-beta-lactamase" evidence="1">
    <location>
        <begin position="12"/>
        <end position="208"/>
    </location>
</feature>
<sequence>MQDTIVTVRIKGVNCHCIRGRENILVDTGYPGSLPALEEGMLEAGIRLESIATIVLTHGHWDHYGSLRELKMRTRAQAVAHQKDVDQIQEGRNGPLRPYGIPGRAAKLLGRKQPMQPSEMAGVEYAIEGEVSLEPFGVEGKILETPGHTAGSISLLLESGDLLVGDSLMGVLPWRKCHMPLFVDEPESQLETILKIASLDFQRIHMGHGGMVSRQEFYRFYERVKRRFL</sequence>
<keyword evidence="3" id="KW-1185">Reference proteome</keyword>
<protein>
    <submittedName>
        <fullName evidence="2">MBL fold metallo-hydrolase</fullName>
    </submittedName>
</protein>
<dbReference type="PANTHER" id="PTHR42951:SF17">
    <property type="entry name" value="METALLO-BETA-LACTAMASE DOMAIN-CONTAINING PROTEIN"/>
    <property type="match status" value="1"/>
</dbReference>
<dbReference type="RefSeq" id="WP_162370032.1">
    <property type="nucleotide sequence ID" value="NZ_JAAEEH010000013.1"/>
</dbReference>
<name>A0A7X5HVA8_9FIRM</name>
<dbReference type="SUPFAM" id="SSF56281">
    <property type="entry name" value="Metallo-hydrolase/oxidoreductase"/>
    <property type="match status" value="1"/>
</dbReference>
<dbReference type="CDD" id="cd07721">
    <property type="entry name" value="yflN-like_MBL-fold"/>
    <property type="match status" value="1"/>
</dbReference>
<accession>A0A7X5HVA8</accession>
<dbReference type="InterPro" id="IPR001279">
    <property type="entry name" value="Metallo-B-lactamas"/>
</dbReference>
<organism evidence="2 3">
    <name type="scientific">Anaerotalea alkaliphila</name>
    <dbReference type="NCBI Taxonomy" id="2662126"/>
    <lineage>
        <taxon>Bacteria</taxon>
        <taxon>Bacillati</taxon>
        <taxon>Bacillota</taxon>
        <taxon>Clostridia</taxon>
        <taxon>Eubacteriales</taxon>
        <taxon>Anaerotalea</taxon>
    </lineage>
</organism>
<dbReference type="Gene3D" id="3.60.15.10">
    <property type="entry name" value="Ribonuclease Z/Hydroxyacylglutathione hydrolase-like"/>
    <property type="match status" value="1"/>
</dbReference>
<reference evidence="2 3" key="1">
    <citation type="submission" date="2020-01" db="EMBL/GenBank/DDBJ databases">
        <title>Anaeroalcalibacter tamaniensis gen. nov., sp. nov., moderately halophilic strictly anaerobic fermenter bacterium from mud volcano of Taman peninsula.</title>
        <authorList>
            <person name="Frolova A."/>
            <person name="Merkel A.Y."/>
            <person name="Slobodkin A.I."/>
        </authorList>
    </citation>
    <scope>NUCLEOTIDE SEQUENCE [LARGE SCALE GENOMIC DNA]</scope>
    <source>
        <strain evidence="2 3">F-3ap</strain>
    </source>
</reference>
<dbReference type="InterPro" id="IPR050855">
    <property type="entry name" value="NDM-1-like"/>
</dbReference>
<evidence type="ECO:0000313" key="2">
    <source>
        <dbReference type="EMBL" id="NDL67303.1"/>
    </source>
</evidence>
<evidence type="ECO:0000313" key="3">
    <source>
        <dbReference type="Proteomes" id="UP000461585"/>
    </source>
</evidence>
<dbReference type="AlphaFoldDB" id="A0A7X5HVA8"/>
<dbReference type="EMBL" id="JAAEEH010000013">
    <property type="protein sequence ID" value="NDL67303.1"/>
    <property type="molecule type" value="Genomic_DNA"/>
</dbReference>
<gene>
    <name evidence="2" type="ORF">GXN74_06070</name>
</gene>
<dbReference type="PANTHER" id="PTHR42951">
    <property type="entry name" value="METALLO-BETA-LACTAMASE DOMAIN-CONTAINING"/>
    <property type="match status" value="1"/>
</dbReference>
<comment type="caution">
    <text evidence="2">The sequence shown here is derived from an EMBL/GenBank/DDBJ whole genome shotgun (WGS) entry which is preliminary data.</text>
</comment>